<dbReference type="OrthoDB" id="9794403at2"/>
<dbReference type="Proteomes" id="UP000254518">
    <property type="component" value="Unassembled WGS sequence"/>
</dbReference>
<proteinExistence type="predicted"/>
<dbReference type="EMBL" id="VLKX01000002">
    <property type="protein sequence ID" value="TWI50686.1"/>
    <property type="molecule type" value="Genomic_DNA"/>
</dbReference>
<dbReference type="RefSeq" id="WP_114753290.1">
    <property type="nucleotide sequence ID" value="NZ_QQBA01000002.1"/>
</dbReference>
<evidence type="ECO:0000256" key="1">
    <source>
        <dbReference type="SAM" id="MobiDB-lite"/>
    </source>
</evidence>
<dbReference type="SMART" id="SM01321">
    <property type="entry name" value="Y1_Tnp"/>
    <property type="match status" value="1"/>
</dbReference>
<dbReference type="GO" id="GO:0043565">
    <property type="term" value="F:sequence-specific DNA binding"/>
    <property type="evidence" value="ECO:0007669"/>
    <property type="project" value="TreeGrafter"/>
</dbReference>
<dbReference type="InterPro" id="IPR052715">
    <property type="entry name" value="RAYT_transposase"/>
</dbReference>
<dbReference type="EMBL" id="QQBA01000002">
    <property type="protein sequence ID" value="RDI57512.1"/>
    <property type="molecule type" value="Genomic_DNA"/>
</dbReference>
<sequence>MKNRKANRLKGYDYSKNNLYFVTSCVKNMECCFGDVVSVGTGRDLSLRIPDKNISDKNNPYKNISDKNNPDKNNLDKNIPDKNDLDEIEAEMILNEYGIIANNQLEWLEKQYPYISLHSYIVMPNHIHAVIEIDSNLIKAATNQCLPKEIVKIKSLSQIMGAYKTTSSKLIHEAGNDEFAWHRSFYDHIIRDEKSYFNIVSYIEKNPNTWHKDKFHTS</sequence>
<dbReference type="Proteomes" id="UP000321392">
    <property type="component" value="Unassembled WGS sequence"/>
</dbReference>
<gene>
    <name evidence="3" type="ORF">DFR66_102127</name>
    <name evidence="4" type="ORF">IQ02_00589</name>
</gene>
<feature type="compositionally biased region" description="Basic and acidic residues" evidence="1">
    <location>
        <begin position="64"/>
        <end position="80"/>
    </location>
</feature>
<dbReference type="GO" id="GO:0006313">
    <property type="term" value="P:DNA transposition"/>
    <property type="evidence" value="ECO:0007669"/>
    <property type="project" value="InterPro"/>
</dbReference>
<reference evidence="3 5" key="2">
    <citation type="submission" date="2018-07" db="EMBL/GenBank/DDBJ databases">
        <title>Genomic Encyclopedia of Type Strains, Phase IV (KMG-IV): sequencing the most valuable type-strain genomes for metagenomic binning, comparative biology and taxonomic classification.</title>
        <authorList>
            <person name="Goeker M."/>
        </authorList>
    </citation>
    <scope>NUCLEOTIDE SEQUENCE [LARGE SCALE GENOMIC DNA]</scope>
    <source>
        <strain evidence="3 5">DSM 19728</strain>
    </source>
</reference>
<dbReference type="PANTHER" id="PTHR36966">
    <property type="entry name" value="REP-ASSOCIATED TYROSINE TRANSPOSASE"/>
    <property type="match status" value="1"/>
</dbReference>
<feature type="domain" description="Transposase IS200-like" evidence="2">
    <location>
        <begin position="15"/>
        <end position="206"/>
    </location>
</feature>
<dbReference type="Gene3D" id="3.30.70.1290">
    <property type="entry name" value="Transposase IS200-like"/>
    <property type="match status" value="1"/>
</dbReference>
<dbReference type="GO" id="GO:0004803">
    <property type="term" value="F:transposase activity"/>
    <property type="evidence" value="ECO:0007669"/>
    <property type="project" value="InterPro"/>
</dbReference>
<name>A0A562Q3T1_9FLAO</name>
<organism evidence="4 6">
    <name type="scientific">Flavobacterium glaciei</name>
    <dbReference type="NCBI Taxonomy" id="386300"/>
    <lineage>
        <taxon>Bacteria</taxon>
        <taxon>Pseudomonadati</taxon>
        <taxon>Bacteroidota</taxon>
        <taxon>Flavobacteriia</taxon>
        <taxon>Flavobacteriales</taxon>
        <taxon>Flavobacteriaceae</taxon>
        <taxon>Flavobacterium</taxon>
    </lineage>
</organism>
<dbReference type="PANTHER" id="PTHR36966:SF1">
    <property type="entry name" value="REP-ASSOCIATED TYROSINE TRANSPOSASE"/>
    <property type="match status" value="1"/>
</dbReference>
<dbReference type="SUPFAM" id="SSF143422">
    <property type="entry name" value="Transposase IS200-like"/>
    <property type="match status" value="1"/>
</dbReference>
<evidence type="ECO:0000313" key="6">
    <source>
        <dbReference type="Proteomes" id="UP000321392"/>
    </source>
</evidence>
<dbReference type="InterPro" id="IPR002686">
    <property type="entry name" value="Transposase_17"/>
</dbReference>
<evidence type="ECO:0000313" key="4">
    <source>
        <dbReference type="EMBL" id="TWI50686.1"/>
    </source>
</evidence>
<accession>A0A562Q3T1</accession>
<keyword evidence="5" id="KW-1185">Reference proteome</keyword>
<dbReference type="InterPro" id="IPR036515">
    <property type="entry name" value="Transposase_17_sf"/>
</dbReference>
<dbReference type="AlphaFoldDB" id="A0A562Q3T1"/>
<feature type="region of interest" description="Disordered" evidence="1">
    <location>
        <begin position="51"/>
        <end position="80"/>
    </location>
</feature>
<reference evidence="4 6" key="1">
    <citation type="journal article" date="2015" name="Stand. Genomic Sci.">
        <title>Genomic Encyclopedia of Bacterial and Archaeal Type Strains, Phase III: the genomes of soil and plant-associated and newly described type strains.</title>
        <authorList>
            <person name="Whitman W.B."/>
            <person name="Woyke T."/>
            <person name="Klenk H.P."/>
            <person name="Zhou Y."/>
            <person name="Lilburn T.G."/>
            <person name="Beck B.J."/>
            <person name="De Vos P."/>
            <person name="Vandamme P."/>
            <person name="Eisen J.A."/>
            <person name="Garrity G."/>
            <person name="Hugenholtz P."/>
            <person name="Kyrpides N.C."/>
        </authorList>
    </citation>
    <scope>NUCLEOTIDE SEQUENCE [LARGE SCALE GENOMIC DNA]</scope>
    <source>
        <strain evidence="4 6">CGMCC 1.5380</strain>
    </source>
</reference>
<evidence type="ECO:0000313" key="3">
    <source>
        <dbReference type="EMBL" id="RDI57512.1"/>
    </source>
</evidence>
<evidence type="ECO:0000259" key="2">
    <source>
        <dbReference type="SMART" id="SM01321"/>
    </source>
</evidence>
<protein>
    <recommendedName>
        <fullName evidence="2">Transposase IS200-like domain-containing protein</fullName>
    </recommendedName>
</protein>
<reference evidence="4" key="3">
    <citation type="submission" date="2019-07" db="EMBL/GenBank/DDBJ databases">
        <authorList>
            <person name="Whitman W."/>
            <person name="Huntemann M."/>
            <person name="Clum A."/>
            <person name="Pillay M."/>
            <person name="Palaniappan K."/>
            <person name="Varghese N."/>
            <person name="Mikhailova N."/>
            <person name="Stamatis D."/>
            <person name="Reddy T."/>
            <person name="Daum C."/>
            <person name="Shapiro N."/>
            <person name="Ivanova N."/>
            <person name="Kyrpides N."/>
            <person name="Woyke T."/>
        </authorList>
    </citation>
    <scope>NUCLEOTIDE SEQUENCE</scope>
    <source>
        <strain evidence="4">CGMCC 1.5380</strain>
    </source>
</reference>
<comment type="caution">
    <text evidence="4">The sequence shown here is derived from an EMBL/GenBank/DDBJ whole genome shotgun (WGS) entry which is preliminary data.</text>
</comment>
<evidence type="ECO:0000313" key="5">
    <source>
        <dbReference type="Proteomes" id="UP000254518"/>
    </source>
</evidence>